<accession>A0AAQ0DP41</accession>
<dbReference type="Proteomes" id="UP000027121">
    <property type="component" value="Chromosome"/>
</dbReference>
<gene>
    <name evidence="5" type="ORF">BV82_10190</name>
</gene>
<dbReference type="InterPro" id="IPR039418">
    <property type="entry name" value="LexA-like"/>
</dbReference>
<reference evidence="5 6" key="1">
    <citation type="journal article" date="2014" name="Genome Announc.">
        <title>Genome Sequence of Pseudomonas sp. Strain P482, a Tomato Rhizosphere Isolate with Broad-Spectrum Antimicrobial Activity.</title>
        <authorList>
            <person name="Krzyzanowska D.M."/>
            <person name="Ossowicki A."/>
            <person name="Jafra S."/>
        </authorList>
    </citation>
    <scope>NUCLEOTIDE SEQUENCE [LARGE SCALE GENOMIC DNA]</scope>
    <source>
        <strain evidence="5 6">P482</strain>
    </source>
</reference>
<dbReference type="Pfam" id="PF00717">
    <property type="entry name" value="Peptidase_S24"/>
    <property type="match status" value="1"/>
</dbReference>
<evidence type="ECO:0000256" key="1">
    <source>
        <dbReference type="ARBA" id="ARBA00023015"/>
    </source>
</evidence>
<dbReference type="SUPFAM" id="SSF51306">
    <property type="entry name" value="LexA/Signal peptidase"/>
    <property type="match status" value="1"/>
</dbReference>
<name>A0AAQ0DP41_9PSED</name>
<dbReference type="InterPro" id="IPR036286">
    <property type="entry name" value="LexA/Signal_pep-like_sf"/>
</dbReference>
<dbReference type="GeneID" id="98282652"/>
<dbReference type="EMBL" id="CP071706">
    <property type="protein sequence ID" value="QWE81231.1"/>
    <property type="molecule type" value="Genomic_DNA"/>
</dbReference>
<dbReference type="Gene3D" id="2.10.109.10">
    <property type="entry name" value="Umud Fragment, subunit A"/>
    <property type="match status" value="1"/>
</dbReference>
<evidence type="ECO:0000313" key="6">
    <source>
        <dbReference type="Proteomes" id="UP000027121"/>
    </source>
</evidence>
<dbReference type="KEGG" id="pdw:BV82_10190"/>
<keyword evidence="6" id="KW-1185">Reference proteome</keyword>
<keyword evidence="3" id="KW-0804">Transcription</keyword>
<dbReference type="InterPro" id="IPR015927">
    <property type="entry name" value="Peptidase_S24_S26A/B/C"/>
</dbReference>
<keyword evidence="1" id="KW-0805">Transcription regulation</keyword>
<evidence type="ECO:0000313" key="5">
    <source>
        <dbReference type="EMBL" id="QWE81231.1"/>
    </source>
</evidence>
<feature type="domain" description="Peptidase S24/S26A/S26B/S26C" evidence="4">
    <location>
        <begin position="153"/>
        <end position="232"/>
    </location>
</feature>
<proteinExistence type="predicted"/>
<dbReference type="RefSeq" id="WP_051636729.1">
    <property type="nucleotide sequence ID" value="NZ_CP071706.1"/>
</dbReference>
<keyword evidence="2" id="KW-0238">DNA-binding</keyword>
<dbReference type="PANTHER" id="PTHR40661:SF3">
    <property type="entry name" value="FELS-1 PROPHAGE TRANSCRIPTIONAL REGULATOR"/>
    <property type="match status" value="1"/>
</dbReference>
<dbReference type="GO" id="GO:0003677">
    <property type="term" value="F:DNA binding"/>
    <property type="evidence" value="ECO:0007669"/>
    <property type="project" value="UniProtKB-KW"/>
</dbReference>
<evidence type="ECO:0000256" key="3">
    <source>
        <dbReference type="ARBA" id="ARBA00023163"/>
    </source>
</evidence>
<dbReference type="AlphaFoldDB" id="A0AAQ0DP41"/>
<evidence type="ECO:0000259" key="4">
    <source>
        <dbReference type="Pfam" id="PF00717"/>
    </source>
</evidence>
<reference evidence="5 6" key="2">
    <citation type="journal article" date="2016" name="Front. Microbiol.">
        <title>When Genome-Based Approach Meets the 'Old but Good': Revealing Genes Involved in the Antibacterial Activity of Pseudomonas sp. P482 against Soft Rot Pathogens.</title>
        <authorList>
            <person name="Krzyzanowska D.M."/>
            <person name="Ossowicki A."/>
            <person name="Rajewska M."/>
            <person name="Maciag T."/>
            <person name="Jablonska M."/>
            <person name="Obuchowski M."/>
            <person name="Heeb S."/>
            <person name="Jafra S."/>
        </authorList>
    </citation>
    <scope>NUCLEOTIDE SEQUENCE [LARGE SCALE GENOMIC DNA]</scope>
    <source>
        <strain evidence="5 6">P482</strain>
    </source>
</reference>
<dbReference type="CDD" id="cd06529">
    <property type="entry name" value="S24_LexA-like"/>
    <property type="match status" value="1"/>
</dbReference>
<evidence type="ECO:0000256" key="2">
    <source>
        <dbReference type="ARBA" id="ARBA00023125"/>
    </source>
</evidence>
<organism evidence="5 6">
    <name type="scientific">Pseudomonas donghuensis</name>
    <dbReference type="NCBI Taxonomy" id="1163398"/>
    <lineage>
        <taxon>Bacteria</taxon>
        <taxon>Pseudomonadati</taxon>
        <taxon>Pseudomonadota</taxon>
        <taxon>Gammaproteobacteria</taxon>
        <taxon>Pseudomonadales</taxon>
        <taxon>Pseudomonadaceae</taxon>
        <taxon>Pseudomonas</taxon>
    </lineage>
</organism>
<protein>
    <submittedName>
        <fullName evidence="5">Helix-turn-helix transcriptional regulator</fullName>
    </submittedName>
</protein>
<dbReference type="PANTHER" id="PTHR40661">
    <property type="match status" value="1"/>
</dbReference>
<sequence>MDIYEKRLIILKALIGENQLKDFASAHADVDASYLSQILNGHRTLGDRAATNLTKKLGIPAEILTSGSYTAADQDRITRAWLVLGLKPPALPHPAFFNGSINETAQRVVNERQNADQLPAAPVPVVGKAILDPSGHFNALEFPSEQGEGYIDIVSPDASAYSLKVVGNSLHPRIKNGEYVLIEPGCPYRTGDEVLVTTVDGKAMVKEYIYHREGQYRFDSISDGSPPTFLDERFVAKIHFLAAILKASKHLDY</sequence>